<dbReference type="AlphaFoldDB" id="A0A225WIA8"/>
<dbReference type="Proteomes" id="UP000198211">
    <property type="component" value="Unassembled WGS sequence"/>
</dbReference>
<organism evidence="1 2">
    <name type="scientific">Phytophthora megakarya</name>
    <dbReference type="NCBI Taxonomy" id="4795"/>
    <lineage>
        <taxon>Eukaryota</taxon>
        <taxon>Sar</taxon>
        <taxon>Stramenopiles</taxon>
        <taxon>Oomycota</taxon>
        <taxon>Peronosporomycetes</taxon>
        <taxon>Peronosporales</taxon>
        <taxon>Peronosporaceae</taxon>
        <taxon>Phytophthora</taxon>
    </lineage>
</organism>
<reference evidence="2" key="1">
    <citation type="submission" date="2017-03" db="EMBL/GenBank/DDBJ databases">
        <title>Phytopthora megakarya and P. palmivora, two closely related causual agents of cacao black pod achieved similar genome size and gene model numbers by different mechanisms.</title>
        <authorList>
            <person name="Ali S."/>
            <person name="Shao J."/>
            <person name="Larry D.J."/>
            <person name="Kronmiller B."/>
            <person name="Shen D."/>
            <person name="Strem M.D."/>
            <person name="Melnick R.L."/>
            <person name="Guiltinan M.J."/>
            <person name="Tyler B.M."/>
            <person name="Meinhardt L.W."/>
            <person name="Bailey B.A."/>
        </authorList>
    </citation>
    <scope>NUCLEOTIDE SEQUENCE [LARGE SCALE GENOMIC DNA]</scope>
    <source>
        <strain evidence="2">zdho120</strain>
    </source>
</reference>
<evidence type="ECO:0008006" key="3">
    <source>
        <dbReference type="Google" id="ProtNLM"/>
    </source>
</evidence>
<protein>
    <recommendedName>
        <fullName evidence="3">Reverse transcriptase RNase H-like domain-containing protein</fullName>
    </recommendedName>
</protein>
<name>A0A225WIA8_9STRA</name>
<proteinExistence type="predicted"/>
<evidence type="ECO:0000313" key="1">
    <source>
        <dbReference type="EMBL" id="OWZ17302.1"/>
    </source>
</evidence>
<keyword evidence="2" id="KW-1185">Reference proteome</keyword>
<accession>A0A225WIA8</accession>
<sequence length="191" mass="22014">MDGPMQHWVMRLCGLYYTIEHIPGEENAWADIVSRWHARDVVNAQSPNYPYGVPFSPPALADDGFIFPTRDEIIEGQQTASQEEDGVVTISNRVWILIGAKDLLARIFVVPHCGSQGHRGQEPMIFALKERFYVLKMKGKVVKFSKHFKGLVKFPARTDRFSRRRLNGTKLFTGVFYRLEKDLATRLTSWW</sequence>
<dbReference type="EMBL" id="NBNE01000777">
    <property type="protein sequence ID" value="OWZ17302.1"/>
    <property type="molecule type" value="Genomic_DNA"/>
</dbReference>
<evidence type="ECO:0000313" key="2">
    <source>
        <dbReference type="Proteomes" id="UP000198211"/>
    </source>
</evidence>
<comment type="caution">
    <text evidence="1">The sequence shown here is derived from an EMBL/GenBank/DDBJ whole genome shotgun (WGS) entry which is preliminary data.</text>
</comment>
<gene>
    <name evidence="1" type="ORF">PHMEG_0008775</name>
</gene>